<keyword evidence="1 2" id="KW-0344">Guanine-nucleotide releasing factor</keyword>
<dbReference type="PANTHER" id="PTHR33101">
    <property type="entry name" value="ROP GUANINE NUCLEOTIDE EXCHANGE FACTOR 1"/>
    <property type="match status" value="1"/>
</dbReference>
<dbReference type="InterPro" id="IPR005512">
    <property type="entry name" value="PRONE_dom"/>
</dbReference>
<evidence type="ECO:0000256" key="1">
    <source>
        <dbReference type="ARBA" id="ARBA00022658"/>
    </source>
</evidence>
<evidence type="ECO:0000259" key="3">
    <source>
        <dbReference type="PROSITE" id="PS51334"/>
    </source>
</evidence>
<dbReference type="Pfam" id="PF03759">
    <property type="entry name" value="PRONE"/>
    <property type="match status" value="1"/>
</dbReference>
<evidence type="ECO:0000313" key="4">
    <source>
        <dbReference type="EMBL" id="KAF5796976.1"/>
    </source>
</evidence>
<dbReference type="PROSITE" id="PS51334">
    <property type="entry name" value="PRONE"/>
    <property type="match status" value="1"/>
</dbReference>
<dbReference type="AlphaFoldDB" id="A0A9K3IH65"/>
<keyword evidence="5" id="KW-1185">Reference proteome</keyword>
<dbReference type="Gene3D" id="1.20.58.1310">
    <property type="entry name" value="PRONE domain, subdomain 2"/>
    <property type="match status" value="1"/>
</dbReference>
<dbReference type="PANTHER" id="PTHR33101:SF2">
    <property type="entry name" value="ROP GUANINE NUCLEOTIDE EXCHANGE FACTOR 14"/>
    <property type="match status" value="1"/>
</dbReference>
<evidence type="ECO:0000256" key="2">
    <source>
        <dbReference type="PROSITE-ProRule" id="PRU00663"/>
    </source>
</evidence>
<reference evidence="4" key="2">
    <citation type="submission" date="2020-06" db="EMBL/GenBank/DDBJ databases">
        <title>Helianthus annuus Genome sequencing and assembly Release 2.</title>
        <authorList>
            <person name="Gouzy J."/>
            <person name="Langlade N."/>
            <person name="Munos S."/>
        </authorList>
    </citation>
    <scope>NUCLEOTIDE SEQUENCE</scope>
    <source>
        <tissue evidence="4">Leaves</tissue>
    </source>
</reference>
<evidence type="ECO:0000313" key="5">
    <source>
        <dbReference type="Proteomes" id="UP000215914"/>
    </source>
</evidence>
<protein>
    <submittedName>
        <fullName evidence="4">PRONE domain, Rop guanine nucleotide exchange factor</fullName>
    </submittedName>
</protein>
<proteinExistence type="predicted"/>
<accession>A0A9K3IH65</accession>
<sequence length="118" mass="13622">MYRILNRASTTSCDMCDSLSLKSENSAQDAINRLDAAIYAWRDKIEEHDRGKSPARTSWSCQDHVAELDKIELLISRAESLAQEIKIRYPDLPQKFLDIMKIQNARLRKILNSHIVCM</sequence>
<feature type="domain" description="PRONE" evidence="3">
    <location>
        <begin position="1"/>
        <end position="118"/>
    </location>
</feature>
<dbReference type="GO" id="GO:0005085">
    <property type="term" value="F:guanyl-nucleotide exchange factor activity"/>
    <property type="evidence" value="ECO:0007669"/>
    <property type="project" value="UniProtKB-UniRule"/>
</dbReference>
<name>A0A9K3IH65_HELAN</name>
<dbReference type="Proteomes" id="UP000215914">
    <property type="component" value="Unassembled WGS sequence"/>
</dbReference>
<dbReference type="InterPro" id="IPR038937">
    <property type="entry name" value="RopGEF"/>
</dbReference>
<organism evidence="4 5">
    <name type="scientific">Helianthus annuus</name>
    <name type="common">Common sunflower</name>
    <dbReference type="NCBI Taxonomy" id="4232"/>
    <lineage>
        <taxon>Eukaryota</taxon>
        <taxon>Viridiplantae</taxon>
        <taxon>Streptophyta</taxon>
        <taxon>Embryophyta</taxon>
        <taxon>Tracheophyta</taxon>
        <taxon>Spermatophyta</taxon>
        <taxon>Magnoliopsida</taxon>
        <taxon>eudicotyledons</taxon>
        <taxon>Gunneridae</taxon>
        <taxon>Pentapetalae</taxon>
        <taxon>asterids</taxon>
        <taxon>campanulids</taxon>
        <taxon>Asterales</taxon>
        <taxon>Asteraceae</taxon>
        <taxon>Asteroideae</taxon>
        <taxon>Heliantheae alliance</taxon>
        <taxon>Heliantheae</taxon>
        <taxon>Helianthus</taxon>
    </lineage>
</organism>
<reference evidence="4" key="1">
    <citation type="journal article" date="2017" name="Nature">
        <title>The sunflower genome provides insights into oil metabolism, flowering and Asterid evolution.</title>
        <authorList>
            <person name="Badouin H."/>
            <person name="Gouzy J."/>
            <person name="Grassa C.J."/>
            <person name="Murat F."/>
            <person name="Staton S.E."/>
            <person name="Cottret L."/>
            <person name="Lelandais-Briere C."/>
            <person name="Owens G.L."/>
            <person name="Carrere S."/>
            <person name="Mayjonade B."/>
            <person name="Legrand L."/>
            <person name="Gill N."/>
            <person name="Kane N.C."/>
            <person name="Bowers J.E."/>
            <person name="Hubner S."/>
            <person name="Bellec A."/>
            <person name="Berard A."/>
            <person name="Berges H."/>
            <person name="Blanchet N."/>
            <person name="Boniface M.C."/>
            <person name="Brunel D."/>
            <person name="Catrice O."/>
            <person name="Chaidir N."/>
            <person name="Claudel C."/>
            <person name="Donnadieu C."/>
            <person name="Faraut T."/>
            <person name="Fievet G."/>
            <person name="Helmstetter N."/>
            <person name="King M."/>
            <person name="Knapp S.J."/>
            <person name="Lai Z."/>
            <person name="Le Paslier M.C."/>
            <person name="Lippi Y."/>
            <person name="Lorenzon L."/>
            <person name="Mandel J.R."/>
            <person name="Marage G."/>
            <person name="Marchand G."/>
            <person name="Marquand E."/>
            <person name="Bret-Mestries E."/>
            <person name="Morien E."/>
            <person name="Nambeesan S."/>
            <person name="Nguyen T."/>
            <person name="Pegot-Espagnet P."/>
            <person name="Pouilly N."/>
            <person name="Raftis F."/>
            <person name="Sallet E."/>
            <person name="Schiex T."/>
            <person name="Thomas J."/>
            <person name="Vandecasteele C."/>
            <person name="Vares D."/>
            <person name="Vear F."/>
            <person name="Vautrin S."/>
            <person name="Crespi M."/>
            <person name="Mangin B."/>
            <person name="Burke J.M."/>
            <person name="Salse J."/>
            <person name="Munos S."/>
            <person name="Vincourt P."/>
            <person name="Rieseberg L.H."/>
            <person name="Langlade N.B."/>
        </authorList>
    </citation>
    <scope>NUCLEOTIDE SEQUENCE</scope>
    <source>
        <tissue evidence="4">Leaves</tissue>
    </source>
</reference>
<gene>
    <name evidence="4" type="ORF">HanXRQr2_Chr08g0358151</name>
</gene>
<dbReference type="Gramene" id="mRNA:HanXRQr2_Chr08g0358151">
    <property type="protein sequence ID" value="CDS:HanXRQr2_Chr08g0358151.1"/>
    <property type="gene ID" value="HanXRQr2_Chr08g0358151"/>
</dbReference>
<comment type="caution">
    <text evidence="4">The sequence shown here is derived from an EMBL/GenBank/DDBJ whole genome shotgun (WGS) entry which is preliminary data.</text>
</comment>
<dbReference type="EMBL" id="MNCJ02000323">
    <property type="protein sequence ID" value="KAF5796976.1"/>
    <property type="molecule type" value="Genomic_DNA"/>
</dbReference>